<evidence type="ECO:0000259" key="3">
    <source>
        <dbReference type="PROSITE" id="PS51737"/>
    </source>
</evidence>
<keyword evidence="5" id="KW-1185">Reference proteome</keyword>
<dbReference type="SMART" id="SM00857">
    <property type="entry name" value="Resolvase"/>
    <property type="match status" value="1"/>
</dbReference>
<protein>
    <submittedName>
        <fullName evidence="4">Uncharacterized protein</fullName>
    </submittedName>
</protein>
<dbReference type="InterPro" id="IPR006119">
    <property type="entry name" value="Resolv_N"/>
</dbReference>
<sequence length="921" mass="101135">MKKVRCAIYTRKSSEEGLEQDFNSLDAQREACAAYILSQAGEGWSQLAERYDDGGISGGTLERAGLKRLLEAVADGRIDIIVVYKVDRLTRSLLDFAKLVEAFDGAGVSFVSVTQAFNTTTSMGRLTLNMLLSFAQFEREVTAERIRDKIAASKAKGMWMGGIPPLGYRPDGRTLAIVPEHAVIVTHIFRRYLELGNVRLLAEALKREGVLAPERRTATGKRIGGRPFTRGQLYLMLGCRTYLGEICHHDTVHPGLHSPIIDPGLWEQVQATRALIAQVARDLADLFSGTEAAPEIVTVPLDGDQPLPPRAIFVMTQERTQLMLAAHPELNAGIVIVDEAHSIADQGRGILLQWVVDDLLRRRADSQLLFASPGIRNLDVFGRTFGLDSVETLPSTEPTVAQNFLIVRVTSSRQGEFSVSSIEPGGEEALVGEFAIGQTIASKKERLVQISAALGKGAPTIVYANGAAEAEDLAIQLTDLLADRETTRRREAVAQLIAQSVHPSYVLAAAVRRGVGFHYSNMPTQVRQAVEDAFADGAIDFLVCTSTLLQGVNLPARNVFMCRPEKGRQRPLEGTDFWNLAGRAGRLRREFQGNIFLIDYDEWKAKPLDQERDSEIVPALQDGVTQRLEDLVATMADDDGYDRKQDGDLETLFIRLLDDHSRGELPTTLSRLTAVGVPSASAERVQAALDDVVEVLTLPVEVVRQSPNLSPHRQQSLHAALLARAGTDKASVRALIPAHPRESGAYASYSSLLRLCHTHLLGLPESHGSHRYHALMAVFWMSGDPLPRIIDNAINYDKKKSSRAVIRNTLETIEKVIRFEVVRLMSCYCAVLLQVLDEIGLPEMAGSVPPISLYLEVGASDRSMISFMGLGLSRVAAAILNDAAVNKNMTIAEARAWLKEATLDAYELSPLLVDEIRRIAR</sequence>
<comment type="caution">
    <text evidence="4">The sequence shown here is derived from an EMBL/GenBank/DDBJ whole genome shotgun (WGS) entry which is preliminary data.</text>
</comment>
<dbReference type="InterPro" id="IPR036162">
    <property type="entry name" value="Resolvase-like_N_sf"/>
</dbReference>
<evidence type="ECO:0000259" key="1">
    <source>
        <dbReference type="PROSITE" id="PS51194"/>
    </source>
</evidence>
<dbReference type="PROSITE" id="PS51194">
    <property type="entry name" value="HELICASE_CTER"/>
    <property type="match status" value="1"/>
</dbReference>
<evidence type="ECO:0000313" key="4">
    <source>
        <dbReference type="EMBL" id="EQB05496.1"/>
    </source>
</evidence>
<reference evidence="4 5" key="1">
    <citation type="journal article" date="2013" name="Genome Announc.">
        <title>Draft Genome Sequence of Sphingobium quisquiliarum Strain P25T, a Novel Hexachlorocyclohexane (HCH)-Degrading Bacterium Isolated from an HCH Dumpsite.</title>
        <authorList>
            <person name="Kumar Singh A."/>
            <person name="Sangwan N."/>
            <person name="Sharma A."/>
            <person name="Gupta V."/>
            <person name="Khurana J.P."/>
            <person name="Lal R."/>
        </authorList>
    </citation>
    <scope>NUCLEOTIDE SEQUENCE [LARGE SCALE GENOMIC DNA]</scope>
    <source>
        <strain evidence="4 5">P25</strain>
    </source>
</reference>
<dbReference type="Gene3D" id="3.90.1750.20">
    <property type="entry name" value="Putative Large Serine Recombinase, Chain B, Domain 2"/>
    <property type="match status" value="1"/>
</dbReference>
<name>T0GNP9_9SPHN</name>
<proteinExistence type="predicted"/>
<accession>T0GNP9</accession>
<dbReference type="GO" id="GO:0000150">
    <property type="term" value="F:DNA strand exchange activity"/>
    <property type="evidence" value="ECO:0007669"/>
    <property type="project" value="InterPro"/>
</dbReference>
<organism evidence="4 5">
    <name type="scientific">Sphingobium quisquiliarum P25</name>
    <dbReference type="NCBI Taxonomy" id="1329909"/>
    <lineage>
        <taxon>Bacteria</taxon>
        <taxon>Pseudomonadati</taxon>
        <taxon>Pseudomonadota</taxon>
        <taxon>Alphaproteobacteria</taxon>
        <taxon>Sphingomonadales</taxon>
        <taxon>Sphingomonadaceae</taxon>
        <taxon>Sphingobium</taxon>
    </lineage>
</organism>
<dbReference type="PROSITE" id="PS51736">
    <property type="entry name" value="RECOMBINASES_3"/>
    <property type="match status" value="1"/>
</dbReference>
<dbReference type="InterPro" id="IPR001650">
    <property type="entry name" value="Helicase_C-like"/>
</dbReference>
<dbReference type="AlphaFoldDB" id="T0GNP9"/>
<dbReference type="Gene3D" id="3.40.50.1390">
    <property type="entry name" value="Resolvase, N-terminal catalytic domain"/>
    <property type="match status" value="1"/>
</dbReference>
<evidence type="ECO:0000259" key="2">
    <source>
        <dbReference type="PROSITE" id="PS51736"/>
    </source>
</evidence>
<dbReference type="SUPFAM" id="SSF53041">
    <property type="entry name" value="Resolvase-like"/>
    <property type="match status" value="1"/>
</dbReference>
<feature type="domain" description="Resolvase/invertase-type recombinase catalytic" evidence="2">
    <location>
        <begin position="5"/>
        <end position="157"/>
    </location>
</feature>
<dbReference type="PATRIC" id="fig|1329909.3.peg.2455"/>
<dbReference type="InterPro" id="IPR038109">
    <property type="entry name" value="DNA_bind_recomb_sf"/>
</dbReference>
<dbReference type="InterPro" id="IPR050639">
    <property type="entry name" value="SSR_resolvase"/>
</dbReference>
<dbReference type="CDD" id="cd03768">
    <property type="entry name" value="SR_ResInv"/>
    <property type="match status" value="1"/>
</dbReference>
<dbReference type="Pfam" id="PF00239">
    <property type="entry name" value="Resolvase"/>
    <property type="match status" value="1"/>
</dbReference>
<dbReference type="SMART" id="SM00490">
    <property type="entry name" value="HELICc"/>
    <property type="match status" value="1"/>
</dbReference>
<dbReference type="PANTHER" id="PTHR30461:SF23">
    <property type="entry name" value="DNA RECOMBINASE-RELATED"/>
    <property type="match status" value="1"/>
</dbReference>
<dbReference type="InterPro" id="IPR027417">
    <property type="entry name" value="P-loop_NTPase"/>
</dbReference>
<dbReference type="PANTHER" id="PTHR30461">
    <property type="entry name" value="DNA-INVERTASE FROM LAMBDOID PROPHAGE"/>
    <property type="match status" value="1"/>
</dbReference>
<dbReference type="Pfam" id="PF00271">
    <property type="entry name" value="Helicase_C"/>
    <property type="match status" value="1"/>
</dbReference>
<dbReference type="PROSITE" id="PS51737">
    <property type="entry name" value="RECOMBINASE_DNA_BIND"/>
    <property type="match status" value="1"/>
</dbReference>
<feature type="domain" description="Helicase C-terminal" evidence="1">
    <location>
        <begin position="446"/>
        <end position="632"/>
    </location>
</feature>
<dbReference type="Proteomes" id="UP000015525">
    <property type="component" value="Unassembled WGS sequence"/>
</dbReference>
<dbReference type="SUPFAM" id="SSF52540">
    <property type="entry name" value="P-loop containing nucleoside triphosphate hydrolases"/>
    <property type="match status" value="2"/>
</dbReference>
<evidence type="ECO:0000313" key="5">
    <source>
        <dbReference type="Proteomes" id="UP000015525"/>
    </source>
</evidence>
<dbReference type="Pfam" id="PF07508">
    <property type="entry name" value="Recombinase"/>
    <property type="match status" value="1"/>
</dbReference>
<dbReference type="EMBL" id="ATHO01000109">
    <property type="protein sequence ID" value="EQB05496.1"/>
    <property type="molecule type" value="Genomic_DNA"/>
</dbReference>
<dbReference type="InterPro" id="IPR011109">
    <property type="entry name" value="DNA_bind_recombinase_dom"/>
</dbReference>
<dbReference type="GO" id="GO:0003677">
    <property type="term" value="F:DNA binding"/>
    <property type="evidence" value="ECO:0007669"/>
    <property type="project" value="InterPro"/>
</dbReference>
<feature type="domain" description="Recombinase" evidence="3">
    <location>
        <begin position="165"/>
        <end position="282"/>
    </location>
</feature>
<gene>
    <name evidence="4" type="ORF">L288_12690</name>
</gene>
<dbReference type="Gene3D" id="3.40.50.300">
    <property type="entry name" value="P-loop containing nucleotide triphosphate hydrolases"/>
    <property type="match status" value="2"/>
</dbReference>
<dbReference type="RefSeq" id="WP_021238756.1">
    <property type="nucleotide sequence ID" value="NZ_ATHO01000109.1"/>
</dbReference>